<name>A0A2S7T0Z2_9BACT</name>
<proteinExistence type="predicted"/>
<organism evidence="1 2">
    <name type="scientific">Flavipsychrobacter stenotrophus</name>
    <dbReference type="NCBI Taxonomy" id="2077091"/>
    <lineage>
        <taxon>Bacteria</taxon>
        <taxon>Pseudomonadati</taxon>
        <taxon>Bacteroidota</taxon>
        <taxon>Chitinophagia</taxon>
        <taxon>Chitinophagales</taxon>
        <taxon>Chitinophagaceae</taxon>
        <taxon>Flavipsychrobacter</taxon>
    </lineage>
</organism>
<comment type="caution">
    <text evidence="1">The sequence shown here is derived from an EMBL/GenBank/DDBJ whole genome shotgun (WGS) entry which is preliminary data.</text>
</comment>
<dbReference type="AlphaFoldDB" id="A0A2S7T0Z2"/>
<dbReference type="Proteomes" id="UP000239872">
    <property type="component" value="Unassembled WGS sequence"/>
</dbReference>
<sequence>MKGGIDAEKKQKKAALLRIAPRAKGAKLRVIAAGPTRPLLASSANASFAKIRYSYVLSR</sequence>
<evidence type="ECO:0000313" key="1">
    <source>
        <dbReference type="EMBL" id="PQJ12426.1"/>
    </source>
</evidence>
<protein>
    <submittedName>
        <fullName evidence="1">Uncharacterized protein</fullName>
    </submittedName>
</protein>
<gene>
    <name evidence="1" type="ORF">CJD36_001360</name>
</gene>
<reference evidence="1 2" key="1">
    <citation type="submission" date="2018-01" db="EMBL/GenBank/DDBJ databases">
        <title>A novel member of the phylum Bacteroidetes isolated from glacier ice.</title>
        <authorList>
            <person name="Liu Q."/>
            <person name="Xin Y.-H."/>
        </authorList>
    </citation>
    <scope>NUCLEOTIDE SEQUENCE [LARGE SCALE GENOMIC DNA]</scope>
    <source>
        <strain evidence="1 2">RB1R16</strain>
    </source>
</reference>
<dbReference type="EMBL" id="PPSL01000001">
    <property type="protein sequence ID" value="PQJ12426.1"/>
    <property type="molecule type" value="Genomic_DNA"/>
</dbReference>
<accession>A0A2S7T0Z2</accession>
<evidence type="ECO:0000313" key="2">
    <source>
        <dbReference type="Proteomes" id="UP000239872"/>
    </source>
</evidence>
<keyword evidence="2" id="KW-1185">Reference proteome</keyword>